<feature type="compositionally biased region" description="Basic and acidic residues" evidence="1">
    <location>
        <begin position="126"/>
        <end position="148"/>
    </location>
</feature>
<organism evidence="2 3">
    <name type="scientific">Lophiostoma macrostomum CBS 122681</name>
    <dbReference type="NCBI Taxonomy" id="1314788"/>
    <lineage>
        <taxon>Eukaryota</taxon>
        <taxon>Fungi</taxon>
        <taxon>Dikarya</taxon>
        <taxon>Ascomycota</taxon>
        <taxon>Pezizomycotina</taxon>
        <taxon>Dothideomycetes</taxon>
        <taxon>Pleosporomycetidae</taxon>
        <taxon>Pleosporales</taxon>
        <taxon>Lophiostomataceae</taxon>
        <taxon>Lophiostoma</taxon>
    </lineage>
</organism>
<protein>
    <submittedName>
        <fullName evidence="2">Uncharacterized protein</fullName>
    </submittedName>
</protein>
<name>A0A6A6SIU8_9PLEO</name>
<dbReference type="Proteomes" id="UP000799324">
    <property type="component" value="Unassembled WGS sequence"/>
</dbReference>
<proteinExistence type="predicted"/>
<dbReference type="AlphaFoldDB" id="A0A6A6SIU8"/>
<feature type="region of interest" description="Disordered" evidence="1">
    <location>
        <begin position="126"/>
        <end position="184"/>
    </location>
</feature>
<accession>A0A6A6SIU8</accession>
<evidence type="ECO:0000256" key="1">
    <source>
        <dbReference type="SAM" id="MobiDB-lite"/>
    </source>
</evidence>
<keyword evidence="3" id="KW-1185">Reference proteome</keyword>
<reference evidence="2" key="1">
    <citation type="journal article" date="2020" name="Stud. Mycol.">
        <title>101 Dothideomycetes genomes: a test case for predicting lifestyles and emergence of pathogens.</title>
        <authorList>
            <person name="Haridas S."/>
            <person name="Albert R."/>
            <person name="Binder M."/>
            <person name="Bloem J."/>
            <person name="Labutti K."/>
            <person name="Salamov A."/>
            <person name="Andreopoulos B."/>
            <person name="Baker S."/>
            <person name="Barry K."/>
            <person name="Bills G."/>
            <person name="Bluhm B."/>
            <person name="Cannon C."/>
            <person name="Castanera R."/>
            <person name="Culley D."/>
            <person name="Daum C."/>
            <person name="Ezra D."/>
            <person name="Gonzalez J."/>
            <person name="Henrissat B."/>
            <person name="Kuo A."/>
            <person name="Liang C."/>
            <person name="Lipzen A."/>
            <person name="Lutzoni F."/>
            <person name="Magnuson J."/>
            <person name="Mondo S."/>
            <person name="Nolan M."/>
            <person name="Ohm R."/>
            <person name="Pangilinan J."/>
            <person name="Park H.-J."/>
            <person name="Ramirez L."/>
            <person name="Alfaro M."/>
            <person name="Sun H."/>
            <person name="Tritt A."/>
            <person name="Yoshinaga Y."/>
            <person name="Zwiers L.-H."/>
            <person name="Turgeon B."/>
            <person name="Goodwin S."/>
            <person name="Spatafora J."/>
            <person name="Crous P."/>
            <person name="Grigoriev I."/>
        </authorList>
    </citation>
    <scope>NUCLEOTIDE SEQUENCE</scope>
    <source>
        <strain evidence="2">CBS 122681</strain>
    </source>
</reference>
<evidence type="ECO:0000313" key="3">
    <source>
        <dbReference type="Proteomes" id="UP000799324"/>
    </source>
</evidence>
<gene>
    <name evidence="2" type="ORF">K491DRAFT_723189</name>
</gene>
<evidence type="ECO:0000313" key="2">
    <source>
        <dbReference type="EMBL" id="KAF2647726.1"/>
    </source>
</evidence>
<dbReference type="EMBL" id="MU004588">
    <property type="protein sequence ID" value="KAF2647726.1"/>
    <property type="molecule type" value="Genomic_DNA"/>
</dbReference>
<sequence length="184" mass="21708">MASRLPAHEDYIRNLGRCDKGNRASHRRLSEALGNVYADIFRFCHKLIRTLTPRKRGWFRRIRLQCRLFKSFESRFSGVVESFNDHLDVLKDCMASNQGLTVEDTAKKVGQCHRDLKKCLADIEGKPKDKTRDKRKDKRKDKSQDTKKDKRKDKAKAKKDRSKHRDSSKKRAKRKEKAKHKRKT</sequence>
<feature type="compositionally biased region" description="Basic residues" evidence="1">
    <location>
        <begin position="149"/>
        <end position="184"/>
    </location>
</feature>